<dbReference type="InterPro" id="IPR018767">
    <property type="entry name" value="Brl1/Brr6_dom"/>
</dbReference>
<dbReference type="GO" id="GO:0055088">
    <property type="term" value="P:lipid homeostasis"/>
    <property type="evidence" value="ECO:0007669"/>
    <property type="project" value="InterPro"/>
</dbReference>
<sequence>MESSQRRISYRRRIQVYQRIRKKRHMPFRSPGVNQREITDIISHRDILRITDRLLERAPKFIQVVFLGKMKQLISECARNYKKGLCEPEIRAIPSEVTCKQWELCMNQNPSTIDLQIRLNIYSEVINETINTLMNGFPFWKVAGFFGVITSSFILIFIISIIILRVMSFILPHILPQSNNSMSAITTSISSTPTISSPLSTPISIPTPSTPTSITPMHFPIYYHSTSVPNTSSTQTAITPNTQDSTIPMHIQVYSPTPVTNAPIYVHSSSTPVYNTPLRIQTRPSSL</sequence>
<evidence type="ECO:0000259" key="2">
    <source>
        <dbReference type="SMART" id="SM01042"/>
    </source>
</evidence>
<accession>A0A9N8WGZ6</accession>
<evidence type="ECO:0000313" key="4">
    <source>
        <dbReference type="Proteomes" id="UP000789706"/>
    </source>
</evidence>
<dbReference type="EMBL" id="CAJVPK010000289">
    <property type="protein sequence ID" value="CAG8489553.1"/>
    <property type="molecule type" value="Genomic_DNA"/>
</dbReference>
<protein>
    <submittedName>
        <fullName evidence="3">9975_t:CDS:1</fullName>
    </submittedName>
</protein>
<proteinExistence type="predicted"/>
<keyword evidence="1" id="KW-0812">Transmembrane</keyword>
<gene>
    <name evidence="3" type="ORF">DEBURN_LOCUS4098</name>
</gene>
<keyword evidence="1" id="KW-0472">Membrane</keyword>
<name>A0A9N8WGZ6_9GLOM</name>
<dbReference type="SMART" id="SM01042">
    <property type="entry name" value="Brr6_like_C_C"/>
    <property type="match status" value="1"/>
</dbReference>
<dbReference type="Pfam" id="PF10104">
    <property type="entry name" value="Brr6_like_C_C"/>
    <property type="match status" value="1"/>
</dbReference>
<keyword evidence="1" id="KW-1133">Transmembrane helix</keyword>
<reference evidence="3" key="1">
    <citation type="submission" date="2021-06" db="EMBL/GenBank/DDBJ databases">
        <authorList>
            <person name="Kallberg Y."/>
            <person name="Tangrot J."/>
            <person name="Rosling A."/>
        </authorList>
    </citation>
    <scope>NUCLEOTIDE SEQUENCE</scope>
    <source>
        <strain evidence="3">AZ414A</strain>
    </source>
</reference>
<feature type="domain" description="Brl1/Brr6" evidence="2">
    <location>
        <begin position="58"/>
        <end position="158"/>
    </location>
</feature>
<organism evidence="3 4">
    <name type="scientific">Diversispora eburnea</name>
    <dbReference type="NCBI Taxonomy" id="1213867"/>
    <lineage>
        <taxon>Eukaryota</taxon>
        <taxon>Fungi</taxon>
        <taxon>Fungi incertae sedis</taxon>
        <taxon>Mucoromycota</taxon>
        <taxon>Glomeromycotina</taxon>
        <taxon>Glomeromycetes</taxon>
        <taxon>Diversisporales</taxon>
        <taxon>Diversisporaceae</taxon>
        <taxon>Diversispora</taxon>
    </lineage>
</organism>
<comment type="caution">
    <text evidence="3">The sequence shown here is derived from an EMBL/GenBank/DDBJ whole genome shotgun (WGS) entry which is preliminary data.</text>
</comment>
<evidence type="ECO:0000256" key="1">
    <source>
        <dbReference type="SAM" id="Phobius"/>
    </source>
</evidence>
<dbReference type="Proteomes" id="UP000789706">
    <property type="component" value="Unassembled WGS sequence"/>
</dbReference>
<dbReference type="GO" id="GO:0031965">
    <property type="term" value="C:nuclear membrane"/>
    <property type="evidence" value="ECO:0007669"/>
    <property type="project" value="InterPro"/>
</dbReference>
<feature type="transmembrane region" description="Helical" evidence="1">
    <location>
        <begin position="142"/>
        <end position="171"/>
    </location>
</feature>
<dbReference type="OrthoDB" id="5961at2759"/>
<evidence type="ECO:0000313" key="3">
    <source>
        <dbReference type="EMBL" id="CAG8489553.1"/>
    </source>
</evidence>
<keyword evidence="4" id="KW-1185">Reference proteome</keyword>
<dbReference type="AlphaFoldDB" id="A0A9N8WGZ6"/>